<proteinExistence type="predicted"/>
<dbReference type="Gene3D" id="3.10.100.10">
    <property type="entry name" value="Mannose-Binding Protein A, subunit A"/>
    <property type="match status" value="1"/>
</dbReference>
<dbReference type="PANTHER" id="PTHR45784">
    <property type="entry name" value="C-TYPE LECTIN DOMAIN FAMILY 20 MEMBER A-RELATED"/>
    <property type="match status" value="1"/>
</dbReference>
<evidence type="ECO:0000313" key="3">
    <source>
        <dbReference type="Proteomes" id="UP000316079"/>
    </source>
</evidence>
<sequence length="84" mass="9742">KCSQSSCSRQYYFVNVLKSWDGAQKYCRENYTDLATIDNKEEMNRAFKTARGTFYGKAWIGLYDDLTSWKWSLNNATILGGFQS</sequence>
<dbReference type="OrthoDB" id="7357196at2759"/>
<gene>
    <name evidence="2" type="ORF">DNTS_000395</name>
</gene>
<dbReference type="AlphaFoldDB" id="A0A553RLX5"/>
<comment type="caution">
    <text evidence="2">The sequence shown here is derived from an EMBL/GenBank/DDBJ whole genome shotgun (WGS) entry which is preliminary data.</text>
</comment>
<feature type="non-terminal residue" evidence="2">
    <location>
        <position position="1"/>
    </location>
</feature>
<keyword evidence="3" id="KW-1185">Reference proteome</keyword>
<dbReference type="STRING" id="623744.A0A553RLX5"/>
<accession>A0A553RLX5</accession>
<dbReference type="SUPFAM" id="SSF56436">
    <property type="entry name" value="C-type lectin-like"/>
    <property type="match status" value="1"/>
</dbReference>
<dbReference type="PANTHER" id="PTHR45784:SF5">
    <property type="entry name" value="C-TYPE LECTIN DOMAIN FAMILY 20 MEMBER A-RELATED"/>
    <property type="match status" value="1"/>
</dbReference>
<dbReference type="PROSITE" id="PS50041">
    <property type="entry name" value="C_TYPE_LECTIN_2"/>
    <property type="match status" value="1"/>
</dbReference>
<feature type="non-terminal residue" evidence="2">
    <location>
        <position position="84"/>
    </location>
</feature>
<dbReference type="InterPro" id="IPR016186">
    <property type="entry name" value="C-type_lectin-like/link_sf"/>
</dbReference>
<dbReference type="InterPro" id="IPR001304">
    <property type="entry name" value="C-type_lectin-like"/>
</dbReference>
<name>A0A553RLX5_9TELE</name>
<dbReference type="Proteomes" id="UP000316079">
    <property type="component" value="Unassembled WGS sequence"/>
</dbReference>
<dbReference type="EMBL" id="SRMA01014030">
    <property type="protein sequence ID" value="TRZ03190.1"/>
    <property type="molecule type" value="Genomic_DNA"/>
</dbReference>
<evidence type="ECO:0000259" key="1">
    <source>
        <dbReference type="PROSITE" id="PS50041"/>
    </source>
</evidence>
<feature type="domain" description="C-type lectin" evidence="1">
    <location>
        <begin position="11"/>
        <end position="72"/>
    </location>
</feature>
<protein>
    <recommendedName>
        <fullName evidence="1">C-type lectin domain-containing protein</fullName>
    </recommendedName>
</protein>
<dbReference type="InterPro" id="IPR016187">
    <property type="entry name" value="CTDL_fold"/>
</dbReference>
<organism evidence="2 3">
    <name type="scientific">Danionella cerebrum</name>
    <dbReference type="NCBI Taxonomy" id="2873325"/>
    <lineage>
        <taxon>Eukaryota</taxon>
        <taxon>Metazoa</taxon>
        <taxon>Chordata</taxon>
        <taxon>Craniata</taxon>
        <taxon>Vertebrata</taxon>
        <taxon>Euteleostomi</taxon>
        <taxon>Actinopterygii</taxon>
        <taxon>Neopterygii</taxon>
        <taxon>Teleostei</taxon>
        <taxon>Ostariophysi</taxon>
        <taxon>Cypriniformes</taxon>
        <taxon>Danionidae</taxon>
        <taxon>Danioninae</taxon>
        <taxon>Danionella</taxon>
    </lineage>
</organism>
<dbReference type="Pfam" id="PF00059">
    <property type="entry name" value="Lectin_C"/>
    <property type="match status" value="1"/>
</dbReference>
<evidence type="ECO:0000313" key="2">
    <source>
        <dbReference type="EMBL" id="TRZ03190.1"/>
    </source>
</evidence>
<reference evidence="2 3" key="1">
    <citation type="journal article" date="2019" name="Sci. Data">
        <title>Hybrid genome assembly and annotation of Danionella translucida.</title>
        <authorList>
            <person name="Kadobianskyi M."/>
            <person name="Schulze L."/>
            <person name="Schuelke M."/>
            <person name="Judkewitz B."/>
        </authorList>
    </citation>
    <scope>NUCLEOTIDE SEQUENCE [LARGE SCALE GENOMIC DNA]</scope>
    <source>
        <strain evidence="2 3">Bolton</strain>
    </source>
</reference>